<sequence length="51" mass="5717">MSTKLCAARPLHWSFLTGCLKCDDSFEMLSVGVARLSLNQEIPSRLSNFNQ</sequence>
<evidence type="ECO:0000313" key="2">
    <source>
        <dbReference type="Proteomes" id="UP000007266"/>
    </source>
</evidence>
<dbReference type="InParanoid" id="A0A139WPQ4"/>
<evidence type="ECO:0000313" key="1">
    <source>
        <dbReference type="EMBL" id="KYB29886.1"/>
    </source>
</evidence>
<name>A0A139WPQ4_TRICA</name>
<reference evidence="1 2" key="1">
    <citation type="journal article" date="2008" name="Nature">
        <title>The genome of the model beetle and pest Tribolium castaneum.</title>
        <authorList>
            <consortium name="Tribolium Genome Sequencing Consortium"/>
            <person name="Richards S."/>
            <person name="Gibbs R.A."/>
            <person name="Weinstock G.M."/>
            <person name="Brown S.J."/>
            <person name="Denell R."/>
            <person name="Beeman R.W."/>
            <person name="Gibbs R."/>
            <person name="Beeman R.W."/>
            <person name="Brown S.J."/>
            <person name="Bucher G."/>
            <person name="Friedrich M."/>
            <person name="Grimmelikhuijzen C.J."/>
            <person name="Klingler M."/>
            <person name="Lorenzen M."/>
            <person name="Richards S."/>
            <person name="Roth S."/>
            <person name="Schroder R."/>
            <person name="Tautz D."/>
            <person name="Zdobnov E.M."/>
            <person name="Muzny D."/>
            <person name="Gibbs R.A."/>
            <person name="Weinstock G.M."/>
            <person name="Attaway T."/>
            <person name="Bell S."/>
            <person name="Buhay C.J."/>
            <person name="Chandrabose M.N."/>
            <person name="Chavez D."/>
            <person name="Clerk-Blankenburg K.P."/>
            <person name="Cree A."/>
            <person name="Dao M."/>
            <person name="Davis C."/>
            <person name="Chacko J."/>
            <person name="Dinh H."/>
            <person name="Dugan-Rocha S."/>
            <person name="Fowler G."/>
            <person name="Garner T.T."/>
            <person name="Garnes J."/>
            <person name="Gnirke A."/>
            <person name="Hawes A."/>
            <person name="Hernandez J."/>
            <person name="Hines S."/>
            <person name="Holder M."/>
            <person name="Hume J."/>
            <person name="Jhangiani S.N."/>
            <person name="Joshi V."/>
            <person name="Khan Z.M."/>
            <person name="Jackson L."/>
            <person name="Kovar C."/>
            <person name="Kowis A."/>
            <person name="Lee S."/>
            <person name="Lewis L.R."/>
            <person name="Margolis J."/>
            <person name="Morgan M."/>
            <person name="Nazareth L.V."/>
            <person name="Nguyen N."/>
            <person name="Okwuonu G."/>
            <person name="Parker D."/>
            <person name="Richards S."/>
            <person name="Ruiz S.J."/>
            <person name="Santibanez J."/>
            <person name="Savard J."/>
            <person name="Scherer S.E."/>
            <person name="Schneider B."/>
            <person name="Sodergren E."/>
            <person name="Tautz D."/>
            <person name="Vattahil S."/>
            <person name="Villasana D."/>
            <person name="White C.S."/>
            <person name="Wright R."/>
            <person name="Park Y."/>
            <person name="Beeman R.W."/>
            <person name="Lord J."/>
            <person name="Oppert B."/>
            <person name="Lorenzen M."/>
            <person name="Brown S."/>
            <person name="Wang L."/>
            <person name="Savard J."/>
            <person name="Tautz D."/>
            <person name="Richards S."/>
            <person name="Weinstock G."/>
            <person name="Gibbs R.A."/>
            <person name="Liu Y."/>
            <person name="Worley K."/>
            <person name="Weinstock G."/>
            <person name="Elsik C.G."/>
            <person name="Reese J.T."/>
            <person name="Elhaik E."/>
            <person name="Landan G."/>
            <person name="Graur D."/>
            <person name="Arensburger P."/>
            <person name="Atkinson P."/>
            <person name="Beeman R.W."/>
            <person name="Beidler J."/>
            <person name="Brown S.J."/>
            <person name="Demuth J.P."/>
            <person name="Drury D.W."/>
            <person name="Du Y.Z."/>
            <person name="Fujiwara H."/>
            <person name="Lorenzen M."/>
            <person name="Maselli V."/>
            <person name="Osanai M."/>
            <person name="Park Y."/>
            <person name="Robertson H.M."/>
            <person name="Tu Z."/>
            <person name="Wang J.J."/>
            <person name="Wang S."/>
            <person name="Richards S."/>
            <person name="Song H."/>
            <person name="Zhang L."/>
            <person name="Sodergren E."/>
            <person name="Werner D."/>
            <person name="Stanke M."/>
            <person name="Morgenstern B."/>
            <person name="Solovyev V."/>
            <person name="Kosarev P."/>
            <person name="Brown G."/>
            <person name="Chen H.C."/>
            <person name="Ermolaeva O."/>
            <person name="Hlavina W."/>
            <person name="Kapustin Y."/>
            <person name="Kiryutin B."/>
            <person name="Kitts P."/>
            <person name="Maglott D."/>
            <person name="Pruitt K."/>
            <person name="Sapojnikov V."/>
            <person name="Souvorov A."/>
            <person name="Mackey A.J."/>
            <person name="Waterhouse R.M."/>
            <person name="Wyder S."/>
            <person name="Zdobnov E.M."/>
            <person name="Zdobnov E.M."/>
            <person name="Wyder S."/>
            <person name="Kriventseva E.V."/>
            <person name="Kadowaki T."/>
            <person name="Bork P."/>
            <person name="Aranda M."/>
            <person name="Bao R."/>
            <person name="Beermann A."/>
            <person name="Berns N."/>
            <person name="Bolognesi R."/>
            <person name="Bonneton F."/>
            <person name="Bopp D."/>
            <person name="Brown S.J."/>
            <person name="Bucher G."/>
            <person name="Butts T."/>
            <person name="Chaumot A."/>
            <person name="Denell R.E."/>
            <person name="Ferrier D.E."/>
            <person name="Friedrich M."/>
            <person name="Gordon C.M."/>
            <person name="Jindra M."/>
            <person name="Klingler M."/>
            <person name="Lan Q."/>
            <person name="Lattorff H.M."/>
            <person name="Laudet V."/>
            <person name="von Levetsow C."/>
            <person name="Liu Z."/>
            <person name="Lutz R."/>
            <person name="Lynch J.A."/>
            <person name="da Fonseca R.N."/>
            <person name="Posnien N."/>
            <person name="Reuter R."/>
            <person name="Roth S."/>
            <person name="Savard J."/>
            <person name="Schinko J.B."/>
            <person name="Schmitt C."/>
            <person name="Schoppmeier M."/>
            <person name="Schroder R."/>
            <person name="Shippy T.D."/>
            <person name="Simonnet F."/>
            <person name="Marques-Souza H."/>
            <person name="Tautz D."/>
            <person name="Tomoyasu Y."/>
            <person name="Trauner J."/>
            <person name="Van der Zee M."/>
            <person name="Vervoort M."/>
            <person name="Wittkopp N."/>
            <person name="Wimmer E.A."/>
            <person name="Yang X."/>
            <person name="Jones A.K."/>
            <person name="Sattelle D.B."/>
            <person name="Ebert P.R."/>
            <person name="Nelson D."/>
            <person name="Scott J.G."/>
            <person name="Beeman R.W."/>
            <person name="Muthukrishnan S."/>
            <person name="Kramer K.J."/>
            <person name="Arakane Y."/>
            <person name="Beeman R.W."/>
            <person name="Zhu Q."/>
            <person name="Hogenkamp D."/>
            <person name="Dixit R."/>
            <person name="Oppert B."/>
            <person name="Jiang H."/>
            <person name="Zou Z."/>
            <person name="Marshall J."/>
            <person name="Elpidina E."/>
            <person name="Vinokurov K."/>
            <person name="Oppert C."/>
            <person name="Zou Z."/>
            <person name="Evans J."/>
            <person name="Lu Z."/>
            <person name="Zhao P."/>
            <person name="Sumathipala N."/>
            <person name="Altincicek B."/>
            <person name="Vilcinskas A."/>
            <person name="Williams M."/>
            <person name="Hultmark D."/>
            <person name="Hetru C."/>
            <person name="Jiang H."/>
            <person name="Grimmelikhuijzen C.J."/>
            <person name="Hauser F."/>
            <person name="Cazzamali G."/>
            <person name="Williamson M."/>
            <person name="Park Y."/>
            <person name="Li B."/>
            <person name="Tanaka Y."/>
            <person name="Predel R."/>
            <person name="Neupert S."/>
            <person name="Schachtner J."/>
            <person name="Verleyen P."/>
            <person name="Raible F."/>
            <person name="Bork P."/>
            <person name="Friedrich M."/>
            <person name="Walden K.K."/>
            <person name="Robertson H.M."/>
            <person name="Angeli S."/>
            <person name="Foret S."/>
            <person name="Bucher G."/>
            <person name="Schuetz S."/>
            <person name="Maleszka R."/>
            <person name="Wimmer E.A."/>
            <person name="Beeman R.W."/>
            <person name="Lorenzen M."/>
            <person name="Tomoyasu Y."/>
            <person name="Miller S.C."/>
            <person name="Grossmann D."/>
            <person name="Bucher G."/>
        </authorList>
    </citation>
    <scope>NUCLEOTIDE SEQUENCE [LARGE SCALE GENOMIC DNA]</scope>
    <source>
        <strain evidence="1 2">Georgia GA2</strain>
    </source>
</reference>
<dbReference type="EMBL" id="KQ971307">
    <property type="protein sequence ID" value="KYB29886.1"/>
    <property type="molecule type" value="Genomic_DNA"/>
</dbReference>
<dbReference type="AlphaFoldDB" id="A0A139WPQ4"/>
<dbReference type="Proteomes" id="UP000007266">
    <property type="component" value="Linkage group 1"/>
</dbReference>
<protein>
    <submittedName>
        <fullName evidence="1">Uncharacterized protein</fullName>
    </submittedName>
</protein>
<proteinExistence type="predicted"/>
<organism evidence="1 2">
    <name type="scientific">Tribolium castaneum</name>
    <name type="common">Red flour beetle</name>
    <dbReference type="NCBI Taxonomy" id="7070"/>
    <lineage>
        <taxon>Eukaryota</taxon>
        <taxon>Metazoa</taxon>
        <taxon>Ecdysozoa</taxon>
        <taxon>Arthropoda</taxon>
        <taxon>Hexapoda</taxon>
        <taxon>Insecta</taxon>
        <taxon>Pterygota</taxon>
        <taxon>Neoptera</taxon>
        <taxon>Endopterygota</taxon>
        <taxon>Coleoptera</taxon>
        <taxon>Polyphaga</taxon>
        <taxon>Cucujiformia</taxon>
        <taxon>Tenebrionidae</taxon>
        <taxon>Tenebrionidae incertae sedis</taxon>
        <taxon>Tribolium</taxon>
    </lineage>
</organism>
<reference evidence="1 2" key="2">
    <citation type="journal article" date="2010" name="Nucleic Acids Res.">
        <title>BeetleBase in 2010: revisions to provide comprehensive genomic information for Tribolium castaneum.</title>
        <authorList>
            <person name="Kim H.S."/>
            <person name="Murphy T."/>
            <person name="Xia J."/>
            <person name="Caragea D."/>
            <person name="Park Y."/>
            <person name="Beeman R.W."/>
            <person name="Lorenzen M.D."/>
            <person name="Butcher S."/>
            <person name="Manak J.R."/>
            <person name="Brown S.J."/>
        </authorList>
    </citation>
    <scope>GENOME REANNOTATION</scope>
    <source>
        <strain evidence="1 2">Georgia GA2</strain>
    </source>
</reference>
<accession>A0A139WPQ4</accession>
<keyword evidence="2" id="KW-1185">Reference proteome</keyword>
<gene>
    <name evidence="1" type="primary">AUGUSTUS-3.0.2_34536</name>
    <name evidence="1" type="ORF">TcasGA2_TC034536</name>
</gene>